<dbReference type="EC" id="6.1.1.2" evidence="5"/>
<evidence type="ECO:0000256" key="2">
    <source>
        <dbReference type="ARBA" id="ARBA00004906"/>
    </source>
</evidence>
<evidence type="ECO:0000256" key="3">
    <source>
        <dbReference type="ARBA" id="ARBA00005594"/>
    </source>
</evidence>
<dbReference type="OrthoDB" id="15808at2759"/>
<name>A0A2A2JH54_9BILA</name>
<dbReference type="STRING" id="2018661.A0A2A2JH54"/>
<comment type="similarity">
    <text evidence="4">Belongs to the pex2/pex10/pex12 family.</text>
</comment>
<evidence type="ECO:0000256" key="18">
    <source>
        <dbReference type="ARBA" id="ARBA00023140"/>
    </source>
</evidence>
<evidence type="ECO:0000313" key="22">
    <source>
        <dbReference type="EMBL" id="PAV60872.1"/>
    </source>
</evidence>
<evidence type="ECO:0000256" key="1">
    <source>
        <dbReference type="ARBA" id="ARBA00004585"/>
    </source>
</evidence>
<comment type="similarity">
    <text evidence="3">Belongs to the class-I aminoacyl-tRNA synthetase family.</text>
</comment>
<evidence type="ECO:0000256" key="4">
    <source>
        <dbReference type="ARBA" id="ARBA00008704"/>
    </source>
</evidence>
<dbReference type="GO" id="GO:0005524">
    <property type="term" value="F:ATP binding"/>
    <property type="evidence" value="ECO:0007669"/>
    <property type="project" value="UniProtKB-KW"/>
</dbReference>
<dbReference type="Pfam" id="PF04757">
    <property type="entry name" value="Pex2_Pex12"/>
    <property type="match status" value="1"/>
</dbReference>
<comment type="pathway">
    <text evidence="2">Protein modification; protein ubiquitination.</text>
</comment>
<evidence type="ECO:0000256" key="12">
    <source>
        <dbReference type="ARBA" id="ARBA00022833"/>
    </source>
</evidence>
<keyword evidence="23" id="KW-1185">Reference proteome</keyword>
<keyword evidence="18" id="KW-0576">Peroxisome</keyword>
<proteinExistence type="inferred from homology"/>
<protein>
    <recommendedName>
        <fullName evidence="5">tryptophan--tRNA ligase</fullName>
        <ecNumber evidence="5">6.1.1.2</ecNumber>
    </recommendedName>
    <alternativeName>
        <fullName evidence="20">Tryptophanyl-tRNA synthetase</fullName>
    </alternativeName>
</protein>
<evidence type="ECO:0000256" key="10">
    <source>
        <dbReference type="ARBA" id="ARBA00022741"/>
    </source>
</evidence>
<evidence type="ECO:0000256" key="16">
    <source>
        <dbReference type="ARBA" id="ARBA00022989"/>
    </source>
</evidence>
<dbReference type="InterPro" id="IPR006845">
    <property type="entry name" value="Pex_N"/>
</dbReference>
<dbReference type="InterPro" id="IPR001412">
    <property type="entry name" value="aa-tRNA-synth_I_CS"/>
</dbReference>
<evidence type="ECO:0000256" key="8">
    <source>
        <dbReference type="ARBA" id="ARBA00022692"/>
    </source>
</evidence>
<reference evidence="22 23" key="1">
    <citation type="journal article" date="2017" name="Curr. Biol.">
        <title>Genome architecture and evolution of a unichromosomal asexual nematode.</title>
        <authorList>
            <person name="Fradin H."/>
            <person name="Zegar C."/>
            <person name="Gutwein M."/>
            <person name="Lucas J."/>
            <person name="Kovtun M."/>
            <person name="Corcoran D."/>
            <person name="Baugh L.R."/>
            <person name="Kiontke K."/>
            <person name="Gunsalus K."/>
            <person name="Fitch D.H."/>
            <person name="Piano F."/>
        </authorList>
    </citation>
    <scope>NUCLEOTIDE SEQUENCE [LARGE SCALE GENOMIC DNA]</scope>
    <source>
        <strain evidence="22">PF1309</strain>
    </source>
</reference>
<evidence type="ECO:0000256" key="14">
    <source>
        <dbReference type="ARBA" id="ARBA00022917"/>
    </source>
</evidence>
<evidence type="ECO:0000259" key="21">
    <source>
        <dbReference type="Pfam" id="PF04757"/>
    </source>
</evidence>
<evidence type="ECO:0000256" key="19">
    <source>
        <dbReference type="ARBA" id="ARBA00023146"/>
    </source>
</evidence>
<keyword evidence="7" id="KW-0436">Ligase</keyword>
<gene>
    <name evidence="22" type="ORF">WR25_02283</name>
</gene>
<dbReference type="GO" id="GO:0005759">
    <property type="term" value="C:mitochondrial matrix"/>
    <property type="evidence" value="ECO:0007669"/>
    <property type="project" value="TreeGrafter"/>
</dbReference>
<evidence type="ECO:0000256" key="7">
    <source>
        <dbReference type="ARBA" id="ARBA00022598"/>
    </source>
</evidence>
<dbReference type="Proteomes" id="UP000218231">
    <property type="component" value="Unassembled WGS sequence"/>
</dbReference>
<sequence>MQTYVAEIAEIVRAQSRDEEEIGLLQGRLSRVIKELAGQRNWLRIYPHLQSVSKALYYSATLLSGVQTLGEEYVHLIESDGLSRRLPSWASRFLFVALHVGAPILSQIGLQKAESRLSHPSTNSFLGIELRHNPKARQSFLSLIEWIRFTGIPQLHRLHVAVFYVFGAYYNLSRRAAGIRLISFSAQSNLQAKPTLPSVVQVLDLSRKTKPLGNSLWTPVLLGLHTGALSEFVLLLRLRLSSLSAMPIRLRAASNRSPLQPIIRQLSSKSDKAPLCGSPVSYVQRVHFPPIYFSGIQPTGTPHIGNYLGFIRPWVQLQQTLPKDTRMILSVVDQHAISTGPKNREQFRCDIRRMISSLLACGVDPKRCLLFRQSDLPEIAQLTWVLSSLQTIAKLNRLPQFKEKASKYSNNAVPLGLLIYPVLQAADVFIFRATHVPVGEDQSQHMNILSDLALSFNINYGQEYFPQPKQVTTEIYGRIKSLRDPTKKMSKSDPTAKSRIELSDTKDEILEKCMKGLTDNLGPITYDPVNRPGVANLTDLLGAISSVKPSDVEGWKTTQLKEKLAEEFERMVRPIRERLNEIEQGDEVDRILKENGELAREEAVRNMTEIKKIVGFI</sequence>
<dbReference type="AlphaFoldDB" id="A0A2A2JH54"/>
<keyword evidence="6" id="KW-0813">Transport</keyword>
<dbReference type="GO" id="GO:0005778">
    <property type="term" value="C:peroxisomal membrane"/>
    <property type="evidence" value="ECO:0007669"/>
    <property type="project" value="UniProtKB-SubCell"/>
</dbReference>
<keyword evidence="16" id="KW-1133">Transmembrane helix</keyword>
<keyword evidence="12" id="KW-0862">Zinc</keyword>
<dbReference type="InterPro" id="IPR002305">
    <property type="entry name" value="aa-tRNA-synth_Ic"/>
</dbReference>
<dbReference type="SUPFAM" id="SSF52374">
    <property type="entry name" value="Nucleotidylyl transferase"/>
    <property type="match status" value="1"/>
</dbReference>
<keyword evidence="14" id="KW-0648">Protein biosynthesis</keyword>
<organism evidence="22 23">
    <name type="scientific">Diploscapter pachys</name>
    <dbReference type="NCBI Taxonomy" id="2018661"/>
    <lineage>
        <taxon>Eukaryota</taxon>
        <taxon>Metazoa</taxon>
        <taxon>Ecdysozoa</taxon>
        <taxon>Nematoda</taxon>
        <taxon>Chromadorea</taxon>
        <taxon>Rhabditida</taxon>
        <taxon>Rhabditina</taxon>
        <taxon>Rhabditomorpha</taxon>
        <taxon>Rhabditoidea</taxon>
        <taxon>Rhabditidae</taxon>
        <taxon>Diploscapter</taxon>
    </lineage>
</organism>
<evidence type="ECO:0000256" key="15">
    <source>
        <dbReference type="ARBA" id="ARBA00022927"/>
    </source>
</evidence>
<keyword evidence="9" id="KW-0479">Metal-binding</keyword>
<dbReference type="GO" id="GO:0070183">
    <property type="term" value="P:mitochondrial tryptophanyl-tRNA aminoacylation"/>
    <property type="evidence" value="ECO:0007669"/>
    <property type="project" value="TreeGrafter"/>
</dbReference>
<dbReference type="PANTHER" id="PTHR43766">
    <property type="entry name" value="TRYPTOPHAN--TRNA LIGASE, MITOCHONDRIAL"/>
    <property type="match status" value="1"/>
</dbReference>
<evidence type="ECO:0000313" key="23">
    <source>
        <dbReference type="Proteomes" id="UP000218231"/>
    </source>
</evidence>
<keyword evidence="13" id="KW-0067">ATP-binding</keyword>
<comment type="caution">
    <text evidence="22">The sequence shown here is derived from an EMBL/GenBank/DDBJ whole genome shotgun (WGS) entry which is preliminary data.</text>
</comment>
<keyword evidence="17" id="KW-0472">Membrane</keyword>
<dbReference type="InterPro" id="IPR002306">
    <property type="entry name" value="Trp-tRNA-ligase"/>
</dbReference>
<dbReference type="PROSITE" id="PS00178">
    <property type="entry name" value="AA_TRNA_LIGASE_I"/>
    <property type="match status" value="1"/>
</dbReference>
<evidence type="ECO:0000256" key="5">
    <source>
        <dbReference type="ARBA" id="ARBA00013161"/>
    </source>
</evidence>
<keyword evidence="11" id="KW-0863">Zinc-finger</keyword>
<dbReference type="PRINTS" id="PR01039">
    <property type="entry name" value="TRNASYNTHTRP"/>
</dbReference>
<evidence type="ECO:0000256" key="20">
    <source>
        <dbReference type="ARBA" id="ARBA00030268"/>
    </source>
</evidence>
<keyword evidence="8" id="KW-0812">Transmembrane</keyword>
<dbReference type="CDD" id="cd00806">
    <property type="entry name" value="TrpRS_core"/>
    <property type="match status" value="1"/>
</dbReference>
<keyword evidence="10" id="KW-0547">Nucleotide-binding</keyword>
<accession>A0A2A2JH54</accession>
<feature type="domain" description="Pex N-terminal" evidence="21">
    <location>
        <begin position="18"/>
        <end position="191"/>
    </location>
</feature>
<comment type="subcellular location">
    <subcellularLocation>
        <location evidence="1">Peroxisome membrane</location>
        <topology evidence="1">Multi-pass membrane protein</topology>
    </subcellularLocation>
</comment>
<keyword evidence="19" id="KW-0030">Aminoacyl-tRNA synthetase</keyword>
<evidence type="ECO:0000256" key="13">
    <source>
        <dbReference type="ARBA" id="ARBA00022840"/>
    </source>
</evidence>
<dbReference type="InterPro" id="IPR014729">
    <property type="entry name" value="Rossmann-like_a/b/a_fold"/>
</dbReference>
<dbReference type="Gene3D" id="1.10.240.10">
    <property type="entry name" value="Tyrosyl-Transfer RNA Synthetase"/>
    <property type="match status" value="1"/>
</dbReference>
<dbReference type="GO" id="GO:0004830">
    <property type="term" value="F:tryptophan-tRNA ligase activity"/>
    <property type="evidence" value="ECO:0007669"/>
    <property type="project" value="UniProtKB-EC"/>
</dbReference>
<dbReference type="GO" id="GO:0008270">
    <property type="term" value="F:zinc ion binding"/>
    <property type="evidence" value="ECO:0007669"/>
    <property type="project" value="UniProtKB-KW"/>
</dbReference>
<evidence type="ECO:0000256" key="11">
    <source>
        <dbReference type="ARBA" id="ARBA00022771"/>
    </source>
</evidence>
<dbReference type="InterPro" id="IPR050203">
    <property type="entry name" value="Trp-tRNA_synthetase"/>
</dbReference>
<dbReference type="GO" id="GO:0015031">
    <property type="term" value="P:protein transport"/>
    <property type="evidence" value="ECO:0007669"/>
    <property type="project" value="UniProtKB-KW"/>
</dbReference>
<keyword evidence="15" id="KW-0653">Protein transport</keyword>
<evidence type="ECO:0000256" key="6">
    <source>
        <dbReference type="ARBA" id="ARBA00022448"/>
    </source>
</evidence>
<evidence type="ECO:0000256" key="9">
    <source>
        <dbReference type="ARBA" id="ARBA00022723"/>
    </source>
</evidence>
<dbReference type="Pfam" id="PF00579">
    <property type="entry name" value="tRNA-synt_1b"/>
    <property type="match status" value="1"/>
</dbReference>
<evidence type="ECO:0000256" key="17">
    <source>
        <dbReference type="ARBA" id="ARBA00023136"/>
    </source>
</evidence>
<dbReference type="EMBL" id="LIAE01010445">
    <property type="protein sequence ID" value="PAV60872.1"/>
    <property type="molecule type" value="Genomic_DNA"/>
</dbReference>
<dbReference type="NCBIfam" id="TIGR00233">
    <property type="entry name" value="trpS"/>
    <property type="match status" value="1"/>
</dbReference>
<dbReference type="PANTHER" id="PTHR43766:SF1">
    <property type="entry name" value="TRYPTOPHAN--TRNA LIGASE, MITOCHONDRIAL"/>
    <property type="match status" value="1"/>
</dbReference>
<dbReference type="Gene3D" id="3.40.50.620">
    <property type="entry name" value="HUPs"/>
    <property type="match status" value="1"/>
</dbReference>